<dbReference type="Pfam" id="PF03929">
    <property type="entry name" value="PepSY_TM"/>
    <property type="match status" value="1"/>
</dbReference>
<accession>A0A1Y0ENE0</accession>
<feature type="transmembrane region" description="Helical" evidence="2">
    <location>
        <begin position="169"/>
        <end position="193"/>
    </location>
</feature>
<dbReference type="RefSeq" id="WP_087281048.1">
    <property type="nucleotide sequence ID" value="NZ_CP021455.1"/>
</dbReference>
<dbReference type="EMBL" id="CP021455">
    <property type="protein sequence ID" value="ARU05165.1"/>
    <property type="molecule type" value="Genomic_DNA"/>
</dbReference>
<feature type="compositionally biased region" description="Low complexity" evidence="1">
    <location>
        <begin position="549"/>
        <end position="559"/>
    </location>
</feature>
<dbReference type="OrthoDB" id="9776609at2"/>
<feature type="transmembrane region" description="Helical" evidence="2">
    <location>
        <begin position="369"/>
        <end position="391"/>
    </location>
</feature>
<feature type="transmembrane region" description="Helical" evidence="2">
    <location>
        <begin position="35"/>
        <end position="57"/>
    </location>
</feature>
<dbReference type="InterPro" id="IPR005625">
    <property type="entry name" value="PepSY-ass_TM"/>
</dbReference>
<dbReference type="PANTHER" id="PTHR34219:SF4">
    <property type="entry name" value="PEPSY DOMAIN-CONTAINING PROTEIN"/>
    <property type="match status" value="1"/>
</dbReference>
<feature type="transmembrane region" description="Helical" evidence="2">
    <location>
        <begin position="470"/>
        <end position="490"/>
    </location>
</feature>
<dbReference type="Proteomes" id="UP000196138">
    <property type="component" value="Chromosome"/>
</dbReference>
<feature type="transmembrane region" description="Helical" evidence="2">
    <location>
        <begin position="412"/>
        <end position="431"/>
    </location>
</feature>
<dbReference type="PANTHER" id="PTHR34219">
    <property type="entry name" value="IRON-REGULATED INNER MEMBRANE PROTEIN-RELATED"/>
    <property type="match status" value="1"/>
</dbReference>
<organism evidence="3 4">
    <name type="scientific">Comamonas serinivorans</name>
    <dbReference type="NCBI Taxonomy" id="1082851"/>
    <lineage>
        <taxon>Bacteria</taxon>
        <taxon>Pseudomonadati</taxon>
        <taxon>Pseudomonadota</taxon>
        <taxon>Betaproteobacteria</taxon>
        <taxon>Burkholderiales</taxon>
        <taxon>Comamonadaceae</taxon>
        <taxon>Comamonas</taxon>
    </lineage>
</organism>
<evidence type="ECO:0000256" key="2">
    <source>
        <dbReference type="SAM" id="Phobius"/>
    </source>
</evidence>
<evidence type="ECO:0000313" key="4">
    <source>
        <dbReference type="Proteomes" id="UP000196138"/>
    </source>
</evidence>
<proteinExistence type="predicted"/>
<keyword evidence="4" id="KW-1185">Reference proteome</keyword>
<keyword evidence="2" id="KW-0812">Transmembrane</keyword>
<protein>
    <submittedName>
        <fullName evidence="3">Peptidase</fullName>
    </submittedName>
</protein>
<keyword evidence="2" id="KW-0472">Membrane</keyword>
<sequence>MSAQDSAVTRPAAAAPQKAAKKAPGIRQTMSDLHIWAGLLVGWLLYVMFLTGTVSYFKEEISQWMRPELAHQSTVPDPALVATRVVQQLQTLAPDSPQWSFSLPDARSNIASAFWRKPGAQEGRRGAFGNATFDPATGDTVKSRETRGGDFFYRFHFQFHYMPVLWGRWLAGFCAMFMLVAIVSGVITHKKIFIDFFTFRWGKGQRSWLDAHNALSVFGLPFHAMITYTGLVTLMLMYMPWGQNAAYTTPAERQAAQRTIFSQPPQVKPSGELAELAPIADMVRQAQARWGRDNLGRVTVANPGDANARVTITRGSEERVSTTTQFMHFEGSTGRLLQATDQGSGGAAETRGVMVALHLGHFADPVVRWLYFLVSLAGTAMVGTGLVLWTVKRRAKLPDPDKPYFGFWLVERLNIAAIAGLSIAMAGMLWANRLLPLDLGQRGVAEVNAFFAVWGATLVWALVRPAKRAWIELLWAGAAVLALLPVVNALTTDRPLWRSLASGDWVFGGLELTLFALALLHVALALRTARHRPKARPVRPTAKRPVSPTGPTGRAAPAAPAAPTPAPQMPNPALPAGELALKEAAP</sequence>
<evidence type="ECO:0000313" key="3">
    <source>
        <dbReference type="EMBL" id="ARU05165.1"/>
    </source>
</evidence>
<gene>
    <name evidence="3" type="ORF">CCO03_11105</name>
</gene>
<name>A0A1Y0ENE0_9BURK</name>
<feature type="transmembrane region" description="Helical" evidence="2">
    <location>
        <begin position="443"/>
        <end position="463"/>
    </location>
</feature>
<feature type="region of interest" description="Disordered" evidence="1">
    <location>
        <begin position="533"/>
        <end position="586"/>
    </location>
</feature>
<evidence type="ECO:0000256" key="1">
    <source>
        <dbReference type="SAM" id="MobiDB-lite"/>
    </source>
</evidence>
<reference evidence="3 4" key="1">
    <citation type="submission" date="2017-05" db="EMBL/GenBank/DDBJ databases">
        <authorList>
            <person name="Song R."/>
            <person name="Chenine A.L."/>
            <person name="Ruprecht R.M."/>
        </authorList>
    </citation>
    <scope>NUCLEOTIDE SEQUENCE [LARGE SCALE GENOMIC DNA]</scope>
    <source>
        <strain evidence="3 4">DSM 26136</strain>
    </source>
</reference>
<feature type="transmembrane region" description="Helical" evidence="2">
    <location>
        <begin position="214"/>
        <end position="238"/>
    </location>
</feature>
<feature type="region of interest" description="Disordered" evidence="1">
    <location>
        <begin position="1"/>
        <end position="23"/>
    </location>
</feature>
<keyword evidence="2" id="KW-1133">Transmembrane helix</keyword>
<dbReference type="AlphaFoldDB" id="A0A1Y0ENE0"/>
<feature type="transmembrane region" description="Helical" evidence="2">
    <location>
        <begin position="505"/>
        <end position="526"/>
    </location>
</feature>
<dbReference type="KEGG" id="cser:CCO03_11105"/>
<feature type="compositionally biased region" description="Pro residues" evidence="1">
    <location>
        <begin position="560"/>
        <end position="573"/>
    </location>
</feature>